<dbReference type="RefSeq" id="WP_279300106.1">
    <property type="nucleotide sequence ID" value="NZ_JAOTIF010000040.1"/>
</dbReference>
<reference evidence="1" key="2">
    <citation type="submission" date="2023-04" db="EMBL/GenBank/DDBJ databases">
        <title>Paracnuella aquatica gen. nov., sp. nov., a member of the family Chitinophagaceae isolated from a hot spring.</title>
        <authorList>
            <person name="Wang C."/>
        </authorList>
    </citation>
    <scope>NUCLEOTIDE SEQUENCE</scope>
    <source>
        <strain evidence="1">LB-8</strain>
    </source>
</reference>
<protein>
    <submittedName>
        <fullName evidence="1">Uncharacterized protein</fullName>
    </submittedName>
</protein>
<reference evidence="1" key="1">
    <citation type="submission" date="2022-09" db="EMBL/GenBank/DDBJ databases">
        <authorList>
            <person name="Yuan C."/>
            <person name="Ke Z."/>
        </authorList>
    </citation>
    <scope>NUCLEOTIDE SEQUENCE</scope>
    <source>
        <strain evidence="1">LB-8</strain>
    </source>
</reference>
<gene>
    <name evidence="1" type="ORF">OCK74_26345</name>
</gene>
<proteinExistence type="predicted"/>
<sequence>MEELIIPVIYKGKEIEFTASVLKSGYDYKFKVNVNDIDILFEPDEERNYRAIINPEFLEGRNKIDAELLQAIASTLEAAGK</sequence>
<dbReference type="Proteomes" id="UP001155483">
    <property type="component" value="Unassembled WGS sequence"/>
</dbReference>
<comment type="caution">
    <text evidence="1">The sequence shown here is derived from an EMBL/GenBank/DDBJ whole genome shotgun (WGS) entry which is preliminary data.</text>
</comment>
<organism evidence="1 2">
    <name type="scientific">Paraflavisolibacter caeni</name>
    <dbReference type="NCBI Taxonomy" id="2982496"/>
    <lineage>
        <taxon>Bacteria</taxon>
        <taxon>Pseudomonadati</taxon>
        <taxon>Bacteroidota</taxon>
        <taxon>Chitinophagia</taxon>
        <taxon>Chitinophagales</taxon>
        <taxon>Chitinophagaceae</taxon>
        <taxon>Paraflavisolibacter</taxon>
    </lineage>
</organism>
<dbReference type="AlphaFoldDB" id="A0A9X3BKC4"/>
<dbReference type="EMBL" id="JAOTIF010000040">
    <property type="protein sequence ID" value="MCU7552668.1"/>
    <property type="molecule type" value="Genomic_DNA"/>
</dbReference>
<keyword evidence="2" id="KW-1185">Reference proteome</keyword>
<accession>A0A9X3BKC4</accession>
<evidence type="ECO:0000313" key="2">
    <source>
        <dbReference type="Proteomes" id="UP001155483"/>
    </source>
</evidence>
<evidence type="ECO:0000313" key="1">
    <source>
        <dbReference type="EMBL" id="MCU7552668.1"/>
    </source>
</evidence>
<name>A0A9X3BKC4_9BACT</name>